<dbReference type="AlphaFoldDB" id="A0A6B3BNM7"/>
<dbReference type="Pfam" id="PF09860">
    <property type="entry name" value="DUF2087"/>
    <property type="match status" value="1"/>
</dbReference>
<name>A0A6B3BNM7_9ACTN</name>
<protein>
    <submittedName>
        <fullName evidence="2">DUF2087 domain-containing protein</fullName>
    </submittedName>
</protein>
<accession>A0A6B3BNM7</accession>
<evidence type="ECO:0000259" key="1">
    <source>
        <dbReference type="Pfam" id="PF09860"/>
    </source>
</evidence>
<proteinExistence type="predicted"/>
<feature type="domain" description="DUF2087" evidence="1">
    <location>
        <begin position="27"/>
        <end position="99"/>
    </location>
</feature>
<evidence type="ECO:0000313" key="2">
    <source>
        <dbReference type="EMBL" id="NEC85563.1"/>
    </source>
</evidence>
<reference evidence="2" key="1">
    <citation type="submission" date="2020-01" db="EMBL/GenBank/DDBJ databases">
        <title>Insect and environment-associated Actinomycetes.</title>
        <authorList>
            <person name="Currrie C."/>
            <person name="Chevrette M."/>
            <person name="Carlson C."/>
            <person name="Stubbendieck R."/>
            <person name="Wendt-Pienkowski E."/>
        </authorList>
    </citation>
    <scope>NUCLEOTIDE SEQUENCE</scope>
    <source>
        <strain evidence="2">SID12501</strain>
    </source>
</reference>
<dbReference type="EMBL" id="JAAGLU010000005">
    <property type="protein sequence ID" value="NEC85563.1"/>
    <property type="molecule type" value="Genomic_DNA"/>
</dbReference>
<dbReference type="InterPro" id="IPR018656">
    <property type="entry name" value="DUF2087"/>
</dbReference>
<organism evidence="2">
    <name type="scientific">Streptomyces sp. SID12501</name>
    <dbReference type="NCBI Taxonomy" id="2706042"/>
    <lineage>
        <taxon>Bacteria</taxon>
        <taxon>Bacillati</taxon>
        <taxon>Actinomycetota</taxon>
        <taxon>Actinomycetes</taxon>
        <taxon>Kitasatosporales</taxon>
        <taxon>Streptomycetaceae</taxon>
        <taxon>Streptomyces</taxon>
    </lineage>
</organism>
<sequence>MASDQAEQNERQQIENVLRTFVREDGRLVRLPARWSRRLIVLQHIADETFEPGIEYAERLVDERLRVWCEGASRIDHVTLRRHLVDLSHLRRNGGVYWRPAEADFGAAADAA</sequence>
<comment type="caution">
    <text evidence="2">The sequence shown here is derived from an EMBL/GenBank/DDBJ whole genome shotgun (WGS) entry which is preliminary data.</text>
</comment>
<gene>
    <name evidence="2" type="ORF">G3I71_06910</name>
</gene>